<gene>
    <name evidence="2" type="ORF">N7492_000882</name>
</gene>
<organism evidence="2 3">
    <name type="scientific">Penicillium capsulatum</name>
    <dbReference type="NCBI Taxonomy" id="69766"/>
    <lineage>
        <taxon>Eukaryota</taxon>
        <taxon>Fungi</taxon>
        <taxon>Dikarya</taxon>
        <taxon>Ascomycota</taxon>
        <taxon>Pezizomycotina</taxon>
        <taxon>Eurotiomycetes</taxon>
        <taxon>Eurotiomycetidae</taxon>
        <taxon>Eurotiales</taxon>
        <taxon>Aspergillaceae</taxon>
        <taxon>Penicillium</taxon>
    </lineage>
</organism>
<protein>
    <submittedName>
        <fullName evidence="2">Uncharacterized protein</fullName>
    </submittedName>
</protein>
<feature type="compositionally biased region" description="Polar residues" evidence="1">
    <location>
        <begin position="50"/>
        <end position="62"/>
    </location>
</feature>
<reference evidence="2" key="2">
    <citation type="journal article" date="2023" name="IMA Fungus">
        <title>Comparative genomic study of the Penicillium genus elucidates a diverse pangenome and 15 lateral gene transfer events.</title>
        <authorList>
            <person name="Petersen C."/>
            <person name="Sorensen T."/>
            <person name="Nielsen M.R."/>
            <person name="Sondergaard T.E."/>
            <person name="Sorensen J.L."/>
            <person name="Fitzpatrick D.A."/>
            <person name="Frisvad J.C."/>
            <person name="Nielsen K.L."/>
        </authorList>
    </citation>
    <scope>NUCLEOTIDE SEQUENCE</scope>
    <source>
        <strain evidence="2">IBT 21917</strain>
    </source>
</reference>
<feature type="region of interest" description="Disordered" evidence="1">
    <location>
        <begin position="45"/>
        <end position="68"/>
    </location>
</feature>
<evidence type="ECO:0000313" key="3">
    <source>
        <dbReference type="Proteomes" id="UP001146351"/>
    </source>
</evidence>
<evidence type="ECO:0000256" key="1">
    <source>
        <dbReference type="SAM" id="MobiDB-lite"/>
    </source>
</evidence>
<accession>A0A9W9LYY4</accession>
<sequence length="115" mass="12387">MSRAFSTATRQLKKLIWNNNGTNVDVGWAERYAETAVDITPGLADRVDTGSVQGNPHPTPKTNDPLHASVTFSKGKARVVSAHIYPDGGVVFSKDFAKVKIARNPQAPEGNSPDK</sequence>
<keyword evidence="3" id="KW-1185">Reference proteome</keyword>
<reference evidence="2" key="1">
    <citation type="submission" date="2022-11" db="EMBL/GenBank/DDBJ databases">
        <authorList>
            <person name="Petersen C."/>
        </authorList>
    </citation>
    <scope>NUCLEOTIDE SEQUENCE</scope>
    <source>
        <strain evidence="2">IBT 21917</strain>
    </source>
</reference>
<evidence type="ECO:0000313" key="2">
    <source>
        <dbReference type="EMBL" id="KAJ5183266.1"/>
    </source>
</evidence>
<dbReference type="EMBL" id="JAPQKO010000001">
    <property type="protein sequence ID" value="KAJ5183266.1"/>
    <property type="molecule type" value="Genomic_DNA"/>
</dbReference>
<comment type="caution">
    <text evidence="2">The sequence shown here is derived from an EMBL/GenBank/DDBJ whole genome shotgun (WGS) entry which is preliminary data.</text>
</comment>
<dbReference type="Proteomes" id="UP001146351">
    <property type="component" value="Unassembled WGS sequence"/>
</dbReference>
<proteinExistence type="predicted"/>
<dbReference type="AlphaFoldDB" id="A0A9W9LYY4"/>
<dbReference type="OrthoDB" id="5346621at2759"/>
<name>A0A9W9LYY4_9EURO</name>